<dbReference type="InterPro" id="IPR032466">
    <property type="entry name" value="Metal_Hydrolase"/>
</dbReference>
<proteinExistence type="predicted"/>
<reference evidence="2" key="1">
    <citation type="submission" date="2020-06" db="EMBL/GenBank/DDBJ databases">
        <authorList>
            <person name="Dong N."/>
        </authorList>
    </citation>
    <scope>NUCLEOTIDE SEQUENCE</scope>
    <source>
        <strain evidence="2">R1692</strain>
    </source>
</reference>
<accession>A0ABT7NQR6</accession>
<dbReference type="PANTHER" id="PTHR10443">
    <property type="entry name" value="MICROSOMAL DIPEPTIDASE"/>
    <property type="match status" value="1"/>
</dbReference>
<evidence type="ECO:0000313" key="2">
    <source>
        <dbReference type="EMBL" id="MDM1049536.1"/>
    </source>
</evidence>
<dbReference type="CDD" id="cd01301">
    <property type="entry name" value="rDP_like"/>
    <property type="match status" value="1"/>
</dbReference>
<dbReference type="PANTHER" id="PTHR10443:SF12">
    <property type="entry name" value="DIPEPTIDASE"/>
    <property type="match status" value="1"/>
</dbReference>
<dbReference type="Pfam" id="PF01244">
    <property type="entry name" value="Peptidase_M19"/>
    <property type="match status" value="1"/>
</dbReference>
<name>A0ABT7NQR6_9SPHI</name>
<dbReference type="Gene3D" id="3.20.20.140">
    <property type="entry name" value="Metal-dependent hydrolases"/>
    <property type="match status" value="1"/>
</dbReference>
<protein>
    <submittedName>
        <fullName evidence="2">Membrane dipeptidase</fullName>
    </submittedName>
</protein>
<sequence length="389" mass="43458">MMKKQLVLSITAAFMSLSAYAQDYKKIHQALLVIDGHNDVLIESILPGKDISNRIKSGHTDLPRLKEGGVDVQVFAVWSDDKKYQKNAFKHANDQIDALEALIKKNPTKIELAKSSADIERIQKSGKIAALIGIEGGNMIEGSIPNLEKLYERGARYLTLTWNYNLPWATAAAIEIKTKGSKNKGLNEQGEAIIKRMNELGMMVDLSHAGKQTFYDVMRISSKPVLVSHSNAAALTPHYRNLDDKQLEALKENGGVIGINFYSEFLDSKYRSRVKRLYKSHFKEAADNKLSVDKMYSKLPKALKHKADAPFETVLKHIDYLVSKLGIDHVAIGSDFDGITSAPQQLEDVSKFPILTQALLEKGYSQADVAKIMGLNFLRILKENENNKK</sequence>
<comment type="caution">
    <text evidence="2">The sequence shown here is derived from an EMBL/GenBank/DDBJ whole genome shotgun (WGS) entry which is preliminary data.</text>
</comment>
<gene>
    <name evidence="2" type="ORF">HX018_14950</name>
</gene>
<feature type="chain" id="PRO_5045565401" evidence="1">
    <location>
        <begin position="22"/>
        <end position="389"/>
    </location>
</feature>
<keyword evidence="3" id="KW-1185">Reference proteome</keyword>
<dbReference type="EMBL" id="JACAGK010000049">
    <property type="protein sequence ID" value="MDM1049536.1"/>
    <property type="molecule type" value="Genomic_DNA"/>
</dbReference>
<reference evidence="2" key="2">
    <citation type="journal article" date="2022" name="Sci. Total Environ.">
        <title>Prevalence, transmission, and molecular epidemiology of tet(X)-positive bacteria among humans, animals, and environmental niches in China: An epidemiological, and genomic-based study.</title>
        <authorList>
            <person name="Dong N."/>
            <person name="Zeng Y."/>
            <person name="Cai C."/>
            <person name="Sun C."/>
            <person name="Lu J."/>
            <person name="Liu C."/>
            <person name="Zhou H."/>
            <person name="Sun Q."/>
            <person name="Shu L."/>
            <person name="Wang H."/>
            <person name="Wang Y."/>
            <person name="Wang S."/>
            <person name="Wu C."/>
            <person name="Chan E.W."/>
            <person name="Chen G."/>
            <person name="Shen Z."/>
            <person name="Chen S."/>
            <person name="Zhang R."/>
        </authorList>
    </citation>
    <scope>NUCLEOTIDE SEQUENCE</scope>
    <source>
        <strain evidence="2">R1692</strain>
    </source>
</reference>
<dbReference type="Proteomes" id="UP001170954">
    <property type="component" value="Unassembled WGS sequence"/>
</dbReference>
<evidence type="ECO:0000256" key="1">
    <source>
        <dbReference type="SAM" id="SignalP"/>
    </source>
</evidence>
<dbReference type="PROSITE" id="PS51365">
    <property type="entry name" value="RENAL_DIPEPTIDASE_2"/>
    <property type="match status" value="1"/>
</dbReference>
<evidence type="ECO:0000313" key="3">
    <source>
        <dbReference type="Proteomes" id="UP001170954"/>
    </source>
</evidence>
<dbReference type="SUPFAM" id="SSF51556">
    <property type="entry name" value="Metallo-dependent hydrolases"/>
    <property type="match status" value="1"/>
</dbReference>
<feature type="signal peptide" evidence="1">
    <location>
        <begin position="1"/>
        <end position="21"/>
    </location>
</feature>
<dbReference type="InterPro" id="IPR008257">
    <property type="entry name" value="Pept_M19"/>
</dbReference>
<organism evidence="2 3">
    <name type="scientific">Sphingobacterium hotanense</name>
    <dbReference type="NCBI Taxonomy" id="649196"/>
    <lineage>
        <taxon>Bacteria</taxon>
        <taxon>Pseudomonadati</taxon>
        <taxon>Bacteroidota</taxon>
        <taxon>Sphingobacteriia</taxon>
        <taxon>Sphingobacteriales</taxon>
        <taxon>Sphingobacteriaceae</taxon>
        <taxon>Sphingobacterium</taxon>
    </lineage>
</organism>
<keyword evidence="1" id="KW-0732">Signal</keyword>